<keyword evidence="2" id="KW-1185">Reference proteome</keyword>
<sequence length="558" mass="64077">MGLFWILGLVTRKNIINKTGNGFMAKAKVRKEKLSIYLARGLNKPNSDLIRTENARYPIVLDIPEVESAELYIKTQAPKNPPPWTRLFTADNQVDGAQFGTSANVGAVFIVRHLGATFLFSFGSGFHLLKTEAIERDFGLKVTLNSVDPDKLRSLDKASYDHNPLNSRTQSTRDVDIFNLHLDSEMEMLYAITGASLVDVFGSNVTGRDALTIAVEAKLKDIPKILAEALLRYRAKLPEKFSWVDNINRVRDLDEIEILDMELDEKLAADAYHEFWLGEPEIVDWEFQLGYSFDLYPRSPRYIVLSFQDFISYLNGLSPTVQLLKDHIIHVNNSEYQSIKSWSVYRCLYAEINFGGDQYILRNGIWYKVNQKFVSIVDDYLSDLEIHDFKFPLYAHDREEEYNEHVSQSEKNFCLMDKKNIQIGGVYDKLEHCDLIRNGNEFVHVKLYRSSSTLSHLFFQGSVAAESFIKDAWYREKLNPKLPTSIQLKDVKSRPNPNNYKIVYAIATTKKIPQQLPFFSKVTLKNSLKTLRALDYKVALAKIDIDPVLLKKKKCKPN</sequence>
<dbReference type="RefSeq" id="WP_310076312.1">
    <property type="nucleotide sequence ID" value="NZ_JAVDVX010000013.1"/>
</dbReference>
<dbReference type="EMBL" id="JAVDVX010000013">
    <property type="protein sequence ID" value="MDR7092217.1"/>
    <property type="molecule type" value="Genomic_DNA"/>
</dbReference>
<comment type="caution">
    <text evidence="1">The sequence shown here is derived from an EMBL/GenBank/DDBJ whole genome shotgun (WGS) entry which is preliminary data.</text>
</comment>
<gene>
    <name evidence="1" type="ORF">J2X05_004258</name>
</gene>
<dbReference type="Proteomes" id="UP001253595">
    <property type="component" value="Unassembled WGS sequence"/>
</dbReference>
<organism evidence="1 2">
    <name type="scientific">Cellvibrio fibrivorans</name>
    <dbReference type="NCBI Taxonomy" id="126350"/>
    <lineage>
        <taxon>Bacteria</taxon>
        <taxon>Pseudomonadati</taxon>
        <taxon>Pseudomonadota</taxon>
        <taxon>Gammaproteobacteria</taxon>
        <taxon>Cellvibrionales</taxon>
        <taxon>Cellvibrionaceae</taxon>
        <taxon>Cellvibrio</taxon>
    </lineage>
</organism>
<evidence type="ECO:0000313" key="1">
    <source>
        <dbReference type="EMBL" id="MDR7092217.1"/>
    </source>
</evidence>
<accession>A0ABU1V442</accession>
<dbReference type="NCBIfam" id="TIGR04141">
    <property type="entry name" value="TIGR04141 family sporadically distributed protein"/>
    <property type="match status" value="1"/>
</dbReference>
<proteinExistence type="predicted"/>
<protein>
    <submittedName>
        <fullName evidence="1">Uncharacterized protein (TIGR04141 family)</fullName>
    </submittedName>
</protein>
<name>A0ABU1V442_9GAMM</name>
<dbReference type="Pfam" id="PF19614">
    <property type="entry name" value="DUF6119"/>
    <property type="match status" value="1"/>
</dbReference>
<evidence type="ECO:0000313" key="2">
    <source>
        <dbReference type="Proteomes" id="UP001253595"/>
    </source>
</evidence>
<reference evidence="1 2" key="1">
    <citation type="submission" date="2023-07" db="EMBL/GenBank/DDBJ databases">
        <title>Sorghum-associated microbial communities from plants grown in Nebraska, USA.</title>
        <authorList>
            <person name="Schachtman D."/>
        </authorList>
    </citation>
    <scope>NUCLEOTIDE SEQUENCE [LARGE SCALE GENOMIC DNA]</scope>
    <source>
        <strain evidence="1 2">BE190</strain>
    </source>
</reference>
<dbReference type="InterPro" id="IPR026487">
    <property type="entry name" value="CHP04141"/>
</dbReference>